<name>A0A6A3GE78_9STRA</name>
<organism evidence="1 2">
    <name type="scientific">Phytophthora rubi</name>
    <dbReference type="NCBI Taxonomy" id="129364"/>
    <lineage>
        <taxon>Eukaryota</taxon>
        <taxon>Sar</taxon>
        <taxon>Stramenopiles</taxon>
        <taxon>Oomycota</taxon>
        <taxon>Peronosporomycetes</taxon>
        <taxon>Peronosporales</taxon>
        <taxon>Peronosporaceae</taxon>
        <taxon>Phytophthora</taxon>
    </lineage>
</organism>
<sequence length="224" mass="24577">MGRPRIYALEAPHGVVPILDQAVPFSVEAPTSFLGALEGIFCFRVLTADRIQLTREIFHLAFSSLQPDVATIATKRVQLLRQLLDLALSRLQPLRPTIVDFGEQTFQLSYLLTAYVDLQPCSLKISRSDGSGKLLMRLVKVTPKPAILLTQRGVIQPSTCAIQIASQLVILLAQSGSVSGTTRVIQITSQLPILAIQIFSPRFPLGIVTLQIRVGLAQIRMLLL</sequence>
<evidence type="ECO:0000313" key="1">
    <source>
        <dbReference type="EMBL" id="KAE8955433.1"/>
    </source>
</evidence>
<evidence type="ECO:0000313" key="2">
    <source>
        <dbReference type="Proteomes" id="UP000429607"/>
    </source>
</evidence>
<proteinExistence type="predicted"/>
<dbReference type="AlphaFoldDB" id="A0A6A3GE78"/>
<protein>
    <submittedName>
        <fullName evidence="1">Uncharacterized protein</fullName>
    </submittedName>
</protein>
<dbReference type="Proteomes" id="UP000429607">
    <property type="component" value="Unassembled WGS sequence"/>
</dbReference>
<comment type="caution">
    <text evidence="1">The sequence shown here is derived from an EMBL/GenBank/DDBJ whole genome shotgun (WGS) entry which is preliminary data.</text>
</comment>
<reference evidence="1 2" key="1">
    <citation type="submission" date="2018-09" db="EMBL/GenBank/DDBJ databases">
        <title>Genomic investigation of the strawberry pathogen Phytophthora fragariae indicates pathogenicity is determined by transcriptional variation in three key races.</title>
        <authorList>
            <person name="Adams T.M."/>
            <person name="Armitage A.D."/>
            <person name="Sobczyk M.K."/>
            <person name="Bates H.J."/>
            <person name="Dunwell J.M."/>
            <person name="Nellist C.F."/>
            <person name="Harrison R.J."/>
        </authorList>
    </citation>
    <scope>NUCLEOTIDE SEQUENCE [LARGE SCALE GENOMIC DNA]</scope>
    <source>
        <strain evidence="1 2">SCRP249</strain>
    </source>
</reference>
<gene>
    <name evidence="1" type="ORF">PR001_g32109</name>
</gene>
<accession>A0A6A3GE78</accession>
<dbReference type="EMBL" id="QXFV01009175">
    <property type="protein sequence ID" value="KAE8955433.1"/>
    <property type="molecule type" value="Genomic_DNA"/>
</dbReference>